<dbReference type="RefSeq" id="XP_001316030.1">
    <property type="nucleotide sequence ID" value="XM_001315995.1"/>
</dbReference>
<sequence length="192" mass="21934">MQRESAFKVVLIGDAGTGKTSMLNRLISQQFSETVQPTVGAGYYTWVTRNGEHTIKLNIWDTAGQEMYKSVGSIYYRSSQACLLIVPHSEADLDYKSLDEWCARFREVVGEKVPIIIAATKYDLKTEESEIKIQEYAKLRNLTVFNTSAKTGQGVLELFEYLALEIYRLRDTSVFRNVCKCRHCEKCENCCK</sequence>
<gene>
    <name evidence="2" type="ORF">TVAG_454460</name>
</gene>
<dbReference type="Gene3D" id="3.40.50.300">
    <property type="entry name" value="P-loop containing nucleotide triphosphate hydrolases"/>
    <property type="match status" value="1"/>
</dbReference>
<evidence type="ECO:0000256" key="1">
    <source>
        <dbReference type="ARBA" id="ARBA00022741"/>
    </source>
</evidence>
<dbReference type="SUPFAM" id="SSF52540">
    <property type="entry name" value="P-loop containing nucleoside triphosphate hydrolases"/>
    <property type="match status" value="1"/>
</dbReference>
<dbReference type="SMART" id="SM00176">
    <property type="entry name" value="RAN"/>
    <property type="match status" value="1"/>
</dbReference>
<reference evidence="2" key="1">
    <citation type="submission" date="2006-10" db="EMBL/GenBank/DDBJ databases">
        <authorList>
            <person name="Amadeo P."/>
            <person name="Zhao Q."/>
            <person name="Wortman J."/>
            <person name="Fraser-Liggett C."/>
            <person name="Carlton J."/>
        </authorList>
    </citation>
    <scope>NUCLEOTIDE SEQUENCE</scope>
    <source>
        <strain evidence="2">G3</strain>
    </source>
</reference>
<dbReference type="VEuPathDB" id="TrichDB:TVAG_454460"/>
<dbReference type="GO" id="GO:0012505">
    <property type="term" value="C:endomembrane system"/>
    <property type="evidence" value="ECO:0000318"/>
    <property type="project" value="GO_Central"/>
</dbReference>
<dbReference type="STRING" id="5722.A2EU59"/>
<evidence type="ECO:0000313" key="2">
    <source>
        <dbReference type="EMBL" id="EAY03807.1"/>
    </source>
</evidence>
<dbReference type="GO" id="GO:0005794">
    <property type="term" value="C:Golgi apparatus"/>
    <property type="evidence" value="ECO:0000318"/>
    <property type="project" value="GO_Central"/>
</dbReference>
<organism evidence="2 3">
    <name type="scientific">Trichomonas vaginalis (strain ATCC PRA-98 / G3)</name>
    <dbReference type="NCBI Taxonomy" id="412133"/>
    <lineage>
        <taxon>Eukaryota</taxon>
        <taxon>Metamonada</taxon>
        <taxon>Parabasalia</taxon>
        <taxon>Trichomonadida</taxon>
        <taxon>Trichomonadidae</taxon>
        <taxon>Trichomonas</taxon>
    </lineage>
</organism>
<proteinExistence type="predicted"/>
<keyword evidence="3" id="KW-1185">Reference proteome</keyword>
<dbReference type="InterPro" id="IPR027417">
    <property type="entry name" value="P-loop_NTPase"/>
</dbReference>
<dbReference type="GO" id="GO:0005829">
    <property type="term" value="C:cytosol"/>
    <property type="evidence" value="ECO:0007669"/>
    <property type="project" value="GOC"/>
</dbReference>
<dbReference type="eggNOG" id="KOG0092">
    <property type="taxonomic scope" value="Eukaryota"/>
</dbReference>
<dbReference type="GO" id="GO:0042147">
    <property type="term" value="P:retrograde transport, endosome to Golgi"/>
    <property type="evidence" value="ECO:0000318"/>
    <property type="project" value="GO_Central"/>
</dbReference>
<dbReference type="PRINTS" id="PR00449">
    <property type="entry name" value="RASTRNSFRMNG"/>
</dbReference>
<dbReference type="SMART" id="SM00173">
    <property type="entry name" value="RAS"/>
    <property type="match status" value="1"/>
</dbReference>
<evidence type="ECO:0000313" key="3">
    <source>
        <dbReference type="Proteomes" id="UP000001542"/>
    </source>
</evidence>
<dbReference type="InParanoid" id="A2EU59"/>
<dbReference type="AlphaFoldDB" id="A2EU59"/>
<protein>
    <submittedName>
        <fullName evidence="2">Small GTP-binding protein, putative</fullName>
    </submittedName>
</protein>
<name>A2EU59_TRIV3</name>
<dbReference type="GO" id="GO:0006890">
    <property type="term" value="P:retrograde vesicle-mediated transport, Golgi to endoplasmic reticulum"/>
    <property type="evidence" value="ECO:0000318"/>
    <property type="project" value="GO_Central"/>
</dbReference>
<dbReference type="FunFam" id="3.40.50.300:FF:002456">
    <property type="entry name" value="Small GTP-binding protein, putative"/>
    <property type="match status" value="1"/>
</dbReference>
<dbReference type="KEGG" id="tva:4761655"/>
<dbReference type="SMART" id="SM00174">
    <property type="entry name" value="RHO"/>
    <property type="match status" value="1"/>
</dbReference>
<dbReference type="SMR" id="A2EU59"/>
<dbReference type="VEuPathDB" id="TrichDB:TVAGG3_0231550"/>
<dbReference type="GO" id="GO:0006891">
    <property type="term" value="P:intra-Golgi vesicle-mediated transport"/>
    <property type="evidence" value="ECO:0000318"/>
    <property type="project" value="GO_Central"/>
</dbReference>
<dbReference type="PANTHER" id="PTHR47978">
    <property type="match status" value="1"/>
</dbReference>
<reference evidence="2" key="2">
    <citation type="journal article" date="2007" name="Science">
        <title>Draft genome sequence of the sexually transmitted pathogen Trichomonas vaginalis.</title>
        <authorList>
            <person name="Carlton J.M."/>
            <person name="Hirt R.P."/>
            <person name="Silva J.C."/>
            <person name="Delcher A.L."/>
            <person name="Schatz M."/>
            <person name="Zhao Q."/>
            <person name="Wortman J.R."/>
            <person name="Bidwell S.L."/>
            <person name="Alsmark U.C.M."/>
            <person name="Besteiro S."/>
            <person name="Sicheritz-Ponten T."/>
            <person name="Noel C.J."/>
            <person name="Dacks J.B."/>
            <person name="Foster P.G."/>
            <person name="Simillion C."/>
            <person name="Van de Peer Y."/>
            <person name="Miranda-Saavedra D."/>
            <person name="Barton G.J."/>
            <person name="Westrop G.D."/>
            <person name="Mueller S."/>
            <person name="Dessi D."/>
            <person name="Fiori P.L."/>
            <person name="Ren Q."/>
            <person name="Paulsen I."/>
            <person name="Zhang H."/>
            <person name="Bastida-Corcuera F.D."/>
            <person name="Simoes-Barbosa A."/>
            <person name="Brown M.T."/>
            <person name="Hayes R.D."/>
            <person name="Mukherjee M."/>
            <person name="Okumura C.Y."/>
            <person name="Schneider R."/>
            <person name="Smith A.J."/>
            <person name="Vanacova S."/>
            <person name="Villalvazo M."/>
            <person name="Haas B.J."/>
            <person name="Pertea M."/>
            <person name="Feldblyum T.V."/>
            <person name="Utterback T.R."/>
            <person name="Shu C.L."/>
            <person name="Osoegawa K."/>
            <person name="de Jong P.J."/>
            <person name="Hrdy I."/>
            <person name="Horvathova L."/>
            <person name="Zubacova Z."/>
            <person name="Dolezal P."/>
            <person name="Malik S.B."/>
            <person name="Logsdon J.M. Jr."/>
            <person name="Henze K."/>
            <person name="Gupta A."/>
            <person name="Wang C.C."/>
            <person name="Dunne R.L."/>
            <person name="Upcroft J.A."/>
            <person name="Upcroft P."/>
            <person name="White O."/>
            <person name="Salzberg S.L."/>
            <person name="Tang P."/>
            <person name="Chiu C.-H."/>
            <person name="Lee Y.-S."/>
            <person name="Embley T.M."/>
            <person name="Coombs G.H."/>
            <person name="Mottram J.C."/>
            <person name="Tachezy J."/>
            <person name="Fraser-Liggett C.M."/>
            <person name="Johnson P.J."/>
        </authorList>
    </citation>
    <scope>NUCLEOTIDE SEQUENCE [LARGE SCALE GENOMIC DNA]</scope>
    <source>
        <strain evidence="2">G3</strain>
    </source>
</reference>
<dbReference type="InterPro" id="IPR005225">
    <property type="entry name" value="Small_GTP-bd"/>
</dbReference>
<dbReference type="EMBL" id="DS113493">
    <property type="protein sequence ID" value="EAY03807.1"/>
    <property type="molecule type" value="Genomic_DNA"/>
</dbReference>
<dbReference type="GO" id="GO:0006886">
    <property type="term" value="P:intracellular protein transport"/>
    <property type="evidence" value="ECO:0000318"/>
    <property type="project" value="GO_Central"/>
</dbReference>
<dbReference type="PROSITE" id="PS51419">
    <property type="entry name" value="RAB"/>
    <property type="match status" value="1"/>
</dbReference>
<dbReference type="Proteomes" id="UP000001542">
    <property type="component" value="Unassembled WGS sequence"/>
</dbReference>
<dbReference type="GO" id="GO:0003924">
    <property type="term" value="F:GTPase activity"/>
    <property type="evidence" value="ECO:0000318"/>
    <property type="project" value="GO_Central"/>
</dbReference>
<dbReference type="NCBIfam" id="TIGR00231">
    <property type="entry name" value="small_GTP"/>
    <property type="match status" value="1"/>
</dbReference>
<dbReference type="Pfam" id="PF00071">
    <property type="entry name" value="Ras"/>
    <property type="match status" value="1"/>
</dbReference>
<dbReference type="GO" id="GO:0005525">
    <property type="term" value="F:GTP binding"/>
    <property type="evidence" value="ECO:0007669"/>
    <property type="project" value="InterPro"/>
</dbReference>
<dbReference type="SMART" id="SM00175">
    <property type="entry name" value="RAB"/>
    <property type="match status" value="1"/>
</dbReference>
<dbReference type="InterPro" id="IPR001806">
    <property type="entry name" value="Small_GTPase"/>
</dbReference>
<dbReference type="OrthoDB" id="10020961at2759"/>
<accession>A2EU59</accession>
<keyword evidence="1" id="KW-0547">Nucleotide-binding</keyword>
<dbReference type="PROSITE" id="PS51417">
    <property type="entry name" value="ARF"/>
    <property type="match status" value="1"/>
</dbReference>
<dbReference type="CDD" id="cd00154">
    <property type="entry name" value="Rab"/>
    <property type="match status" value="1"/>
</dbReference>